<evidence type="ECO:0000313" key="15">
    <source>
        <dbReference type="EMBL" id="SDD08710.1"/>
    </source>
</evidence>
<dbReference type="InterPro" id="IPR010973">
    <property type="entry name" value="PTS_IIBC_sucr"/>
</dbReference>
<organism evidence="15 16">
    <name type="scientific">Terribacillus halophilus</name>
    <dbReference type="NCBI Taxonomy" id="361279"/>
    <lineage>
        <taxon>Bacteria</taxon>
        <taxon>Bacillati</taxon>
        <taxon>Bacillota</taxon>
        <taxon>Bacilli</taxon>
        <taxon>Bacillales</taxon>
        <taxon>Bacillaceae</taxon>
        <taxon>Terribacillus</taxon>
    </lineage>
</organism>
<dbReference type="Pfam" id="PF00367">
    <property type="entry name" value="PTS_EIIB"/>
    <property type="match status" value="1"/>
</dbReference>
<evidence type="ECO:0000256" key="9">
    <source>
        <dbReference type="ARBA" id="ARBA00022989"/>
    </source>
</evidence>
<keyword evidence="4" id="KW-0762">Sugar transport</keyword>
<feature type="transmembrane region" description="Helical" evidence="12">
    <location>
        <begin position="260"/>
        <end position="279"/>
    </location>
</feature>
<keyword evidence="3" id="KW-1003">Cell membrane</keyword>
<feature type="transmembrane region" description="Helical" evidence="12">
    <location>
        <begin position="185"/>
        <end position="203"/>
    </location>
</feature>
<keyword evidence="5" id="KW-0808">Transferase</keyword>
<feature type="transmembrane region" description="Helical" evidence="12">
    <location>
        <begin position="395"/>
        <end position="414"/>
    </location>
</feature>
<evidence type="ECO:0000256" key="6">
    <source>
        <dbReference type="ARBA" id="ARBA00022683"/>
    </source>
</evidence>
<sequence length="463" mass="49296">MTENRKIAEEVIDAIGGKENIASLAHCATRLRIVVHDKEKIDKDKVENIDKVKGAFFNSGQYQIIFGTGTVNKIHDELQSIGIGGASVQDVKQAAKKEGSAFQRAIRTFGDVFVPIIPVLVATGLFMGLRGLLTQDQILNLFGLAPADIPANFLLFTEVLTDTAFAFLPALVAWSSFKVFGGSPVLGIVLGLMLVNPALPNAYEVANGSAEAITLFGFIPVVGYQGSVLPAFFIGLIGAKLEKALRRRITEALDLILTPFLTLTIMITLGLFAIGPIFHSLEDLVLAGTLAVLDLPFGIAGLLIGSLNQLVVVTGVHHIFNFLEIQLLENRGMNPFNAIITCGMAAQGAACLAVGLKTKDAKLKALALPSSFSAFLGISEPAIFGVNLRFIKPFIMGLIGGGVGGFLASLFDLAGTGMSVTVIPGTLLYLNSQLPLYILVNLAAMAVAFTLTWMFGYKDSRKL</sequence>
<evidence type="ECO:0000256" key="12">
    <source>
        <dbReference type="SAM" id="Phobius"/>
    </source>
</evidence>
<dbReference type="STRING" id="361279.SAMN05421663_106217"/>
<feature type="domain" description="PTS EIIB type-1" evidence="13">
    <location>
        <begin position="5"/>
        <end position="88"/>
    </location>
</feature>
<keyword evidence="10 12" id="KW-0472">Membrane</keyword>
<feature type="transmembrane region" description="Helical" evidence="12">
    <location>
        <begin position="335"/>
        <end position="356"/>
    </location>
</feature>
<dbReference type="GO" id="GO:0008982">
    <property type="term" value="F:protein-N(PI)-phosphohistidine-sugar phosphotransferase activity"/>
    <property type="evidence" value="ECO:0007669"/>
    <property type="project" value="InterPro"/>
</dbReference>
<dbReference type="GO" id="GO:0090589">
    <property type="term" value="F:protein-phosphocysteine-trehalose phosphotransferase system transporter activity"/>
    <property type="evidence" value="ECO:0007669"/>
    <property type="project" value="TreeGrafter"/>
</dbReference>
<dbReference type="PROSITE" id="PS51103">
    <property type="entry name" value="PTS_EIIC_TYPE_1"/>
    <property type="match status" value="1"/>
</dbReference>
<feature type="transmembrane region" description="Helical" evidence="12">
    <location>
        <begin position="299"/>
        <end position="323"/>
    </location>
</feature>
<keyword evidence="8" id="KW-0418">Kinase</keyword>
<evidence type="ECO:0000256" key="1">
    <source>
        <dbReference type="ARBA" id="ARBA00004651"/>
    </source>
</evidence>
<dbReference type="FunFam" id="3.30.1360.60:FF:000001">
    <property type="entry name" value="PTS system glucose-specific IIBC component PtsG"/>
    <property type="match status" value="1"/>
</dbReference>
<feature type="active site" description="Phosphocysteine intermediate; for EIIB activity" evidence="11">
    <location>
        <position position="27"/>
    </location>
</feature>
<dbReference type="OrthoDB" id="9769191at2"/>
<keyword evidence="16" id="KW-1185">Reference proteome</keyword>
<evidence type="ECO:0000256" key="2">
    <source>
        <dbReference type="ARBA" id="ARBA00022448"/>
    </source>
</evidence>
<dbReference type="RefSeq" id="WP_093727577.1">
    <property type="nucleotide sequence ID" value="NZ_FMZB01000006.1"/>
</dbReference>
<dbReference type="GO" id="GO:0015771">
    <property type="term" value="P:trehalose transport"/>
    <property type="evidence" value="ECO:0007669"/>
    <property type="project" value="TreeGrafter"/>
</dbReference>
<evidence type="ECO:0000256" key="4">
    <source>
        <dbReference type="ARBA" id="ARBA00022597"/>
    </source>
</evidence>
<dbReference type="EMBL" id="FMZB01000006">
    <property type="protein sequence ID" value="SDD08710.1"/>
    <property type="molecule type" value="Genomic_DNA"/>
</dbReference>
<evidence type="ECO:0000313" key="16">
    <source>
        <dbReference type="Proteomes" id="UP000198666"/>
    </source>
</evidence>
<dbReference type="Gene3D" id="3.30.1360.60">
    <property type="entry name" value="Glucose permease domain IIB"/>
    <property type="match status" value="1"/>
</dbReference>
<feature type="transmembrane region" description="Helical" evidence="12">
    <location>
        <begin position="112"/>
        <end position="133"/>
    </location>
</feature>
<evidence type="ECO:0000256" key="7">
    <source>
        <dbReference type="ARBA" id="ARBA00022692"/>
    </source>
</evidence>
<keyword evidence="6" id="KW-0598">Phosphotransferase system</keyword>
<keyword evidence="9 12" id="KW-1133">Transmembrane helix</keyword>
<dbReference type="PANTHER" id="PTHR30175:SF7">
    <property type="entry name" value="NEGATIVE REGULATOR OF SACY ACTIVITY"/>
    <property type="match status" value="1"/>
</dbReference>
<dbReference type="GO" id="GO:0016301">
    <property type="term" value="F:kinase activity"/>
    <property type="evidence" value="ECO:0007669"/>
    <property type="project" value="UniProtKB-KW"/>
</dbReference>
<dbReference type="Proteomes" id="UP000198666">
    <property type="component" value="Unassembled WGS sequence"/>
</dbReference>
<dbReference type="SUPFAM" id="SSF55604">
    <property type="entry name" value="Glucose permease domain IIB"/>
    <property type="match status" value="1"/>
</dbReference>
<evidence type="ECO:0000256" key="5">
    <source>
        <dbReference type="ARBA" id="ARBA00022679"/>
    </source>
</evidence>
<name>A0A1G6RVK5_9BACI</name>
<dbReference type="CDD" id="cd00212">
    <property type="entry name" value="PTS_IIB_glc"/>
    <property type="match status" value="1"/>
</dbReference>
<feature type="transmembrane region" description="Helical" evidence="12">
    <location>
        <begin position="434"/>
        <end position="457"/>
    </location>
</feature>
<dbReference type="PANTHER" id="PTHR30175">
    <property type="entry name" value="PHOSPHOTRANSFERASE SYSTEM TRANSPORT PROTEIN"/>
    <property type="match status" value="1"/>
</dbReference>
<evidence type="ECO:0000256" key="10">
    <source>
        <dbReference type="ARBA" id="ARBA00023136"/>
    </source>
</evidence>
<dbReference type="PROSITE" id="PS01035">
    <property type="entry name" value="PTS_EIIB_TYPE_1_CYS"/>
    <property type="match status" value="1"/>
</dbReference>
<feature type="transmembrane region" description="Helical" evidence="12">
    <location>
        <begin position="215"/>
        <end position="239"/>
    </location>
</feature>
<dbReference type="Pfam" id="PF02378">
    <property type="entry name" value="PTS_EIIC"/>
    <property type="match status" value="1"/>
</dbReference>
<evidence type="ECO:0000256" key="8">
    <source>
        <dbReference type="ARBA" id="ARBA00022777"/>
    </source>
</evidence>
<dbReference type="AlphaFoldDB" id="A0A1G6RVK5"/>
<dbReference type="GO" id="GO:0005886">
    <property type="term" value="C:plasma membrane"/>
    <property type="evidence" value="ECO:0007669"/>
    <property type="project" value="UniProtKB-SubCell"/>
</dbReference>
<dbReference type="NCBIfam" id="TIGR01996">
    <property type="entry name" value="PTS-II-BC-sucr"/>
    <property type="match status" value="1"/>
</dbReference>
<dbReference type="InterPro" id="IPR013013">
    <property type="entry name" value="PTS_EIIC_1"/>
</dbReference>
<keyword evidence="2" id="KW-0813">Transport</keyword>
<dbReference type="GO" id="GO:0009401">
    <property type="term" value="P:phosphoenolpyruvate-dependent sugar phosphotransferase system"/>
    <property type="evidence" value="ECO:0007669"/>
    <property type="project" value="UniProtKB-KW"/>
</dbReference>
<gene>
    <name evidence="15" type="ORF">SAMN05421663_106217</name>
</gene>
<evidence type="ECO:0000259" key="14">
    <source>
        <dbReference type="PROSITE" id="PS51103"/>
    </source>
</evidence>
<dbReference type="NCBIfam" id="TIGR00826">
    <property type="entry name" value="EIIB_glc"/>
    <property type="match status" value="1"/>
</dbReference>
<dbReference type="InterPro" id="IPR003352">
    <property type="entry name" value="PTS_EIIC"/>
</dbReference>
<feature type="transmembrane region" description="Helical" evidence="12">
    <location>
        <begin position="368"/>
        <end position="388"/>
    </location>
</feature>
<dbReference type="InterPro" id="IPR036878">
    <property type="entry name" value="Glu_permease_IIB"/>
</dbReference>
<comment type="subcellular location">
    <subcellularLocation>
        <location evidence="1">Cell membrane</location>
        <topology evidence="1">Multi-pass membrane protein</topology>
    </subcellularLocation>
</comment>
<evidence type="ECO:0000256" key="3">
    <source>
        <dbReference type="ARBA" id="ARBA00022475"/>
    </source>
</evidence>
<feature type="transmembrane region" description="Helical" evidence="12">
    <location>
        <begin position="153"/>
        <end position="173"/>
    </location>
</feature>
<keyword evidence="7 12" id="KW-0812">Transmembrane</keyword>
<dbReference type="InterPro" id="IPR050558">
    <property type="entry name" value="PTS_Sugar-Specific_Components"/>
</dbReference>
<reference evidence="16" key="1">
    <citation type="submission" date="2016-10" db="EMBL/GenBank/DDBJ databases">
        <authorList>
            <person name="Varghese N."/>
            <person name="Submissions S."/>
        </authorList>
    </citation>
    <scope>NUCLEOTIDE SEQUENCE [LARGE SCALE GENOMIC DNA]</scope>
    <source>
        <strain evidence="16">DSM 21620</strain>
    </source>
</reference>
<dbReference type="InterPro" id="IPR001996">
    <property type="entry name" value="PTS_IIB_1"/>
</dbReference>
<proteinExistence type="predicted"/>
<evidence type="ECO:0000259" key="13">
    <source>
        <dbReference type="PROSITE" id="PS51098"/>
    </source>
</evidence>
<protein>
    <submittedName>
        <fullName evidence="15">PTS system, sucrose-specific IIC component</fullName>
    </submittedName>
</protein>
<dbReference type="PROSITE" id="PS51098">
    <property type="entry name" value="PTS_EIIB_TYPE_1"/>
    <property type="match status" value="1"/>
</dbReference>
<dbReference type="InterPro" id="IPR018113">
    <property type="entry name" value="PTrfase_EIIB_Cys"/>
</dbReference>
<evidence type="ECO:0000256" key="11">
    <source>
        <dbReference type="PROSITE-ProRule" id="PRU00421"/>
    </source>
</evidence>
<feature type="domain" description="PTS EIIC type-1" evidence="14">
    <location>
        <begin position="120"/>
        <end position="463"/>
    </location>
</feature>
<accession>A0A1G6RVK5</accession>